<keyword evidence="3" id="KW-1185">Reference proteome</keyword>
<accession>A0A7C8LEY6</accession>
<feature type="domain" description="DUF4183" evidence="1">
    <location>
        <begin position="36"/>
        <end position="106"/>
    </location>
</feature>
<comment type="caution">
    <text evidence="2">The sequence shown here is derived from an EMBL/GenBank/DDBJ whole genome shotgun (WGS) entry which is preliminary data.</text>
</comment>
<sequence length="122" mass="13024">MATLFKLVISAETTTNVSTNPDVERYFYSVDPAHRVGSTLEIPATAFVDDTDTPVTTITEAIAGNGYYLLFINGVLQQSDLYTISDTQVVITDAASIPDGAVITLVVTNFVPDADSTTTIIT</sequence>
<dbReference type="Proteomes" id="UP000483018">
    <property type="component" value="Unassembled WGS sequence"/>
</dbReference>
<proteinExistence type="predicted"/>
<dbReference type="RefSeq" id="WP_158739999.1">
    <property type="nucleotide sequence ID" value="NZ_JAFBEP010000007.1"/>
</dbReference>
<organism evidence="2 3">
    <name type="scientific">Defluviitalea raffinosedens</name>
    <dbReference type="NCBI Taxonomy" id="1450156"/>
    <lineage>
        <taxon>Bacteria</taxon>
        <taxon>Bacillati</taxon>
        <taxon>Bacillota</taxon>
        <taxon>Clostridia</taxon>
        <taxon>Lachnospirales</taxon>
        <taxon>Defluviitaleaceae</taxon>
        <taxon>Defluviitalea</taxon>
    </lineage>
</organism>
<evidence type="ECO:0000313" key="3">
    <source>
        <dbReference type="Proteomes" id="UP000483018"/>
    </source>
</evidence>
<dbReference type="Pfam" id="PF13799">
    <property type="entry name" value="DUF4183"/>
    <property type="match status" value="1"/>
</dbReference>
<dbReference type="InterPro" id="IPR025237">
    <property type="entry name" value="DUF4183"/>
</dbReference>
<reference evidence="2 3" key="1">
    <citation type="submission" date="2019-12" db="EMBL/GenBank/DDBJ databases">
        <title>Defluviitalea raffinosedens, isolated from a biogas fermenter, genome sequencing and characterization.</title>
        <authorList>
            <person name="Rettenmaier R."/>
            <person name="Schneider M."/>
            <person name="Neuhaus K."/>
            <person name="Liebl W."/>
            <person name="Zverlov V."/>
        </authorList>
    </citation>
    <scope>NUCLEOTIDE SEQUENCE [LARGE SCALE GENOMIC DNA]</scope>
    <source>
        <strain evidence="2 3">249c-K6</strain>
    </source>
</reference>
<dbReference type="AlphaFoldDB" id="A0A7C8LEY6"/>
<dbReference type="EMBL" id="WSLF01000004">
    <property type="protein sequence ID" value="KAE9634912.1"/>
    <property type="molecule type" value="Genomic_DNA"/>
</dbReference>
<evidence type="ECO:0000259" key="1">
    <source>
        <dbReference type="Pfam" id="PF13799"/>
    </source>
</evidence>
<gene>
    <name evidence="2" type="ORF">GND95_06265</name>
</gene>
<dbReference type="OrthoDB" id="2623159at2"/>
<name>A0A7C8LEY6_9FIRM</name>
<evidence type="ECO:0000313" key="2">
    <source>
        <dbReference type="EMBL" id="KAE9634912.1"/>
    </source>
</evidence>
<protein>
    <submittedName>
        <fullName evidence="2">DUF4183 domain-containing protein</fullName>
    </submittedName>
</protein>